<keyword evidence="3" id="KW-0282">Flagellum</keyword>
<evidence type="ECO:0000259" key="2">
    <source>
        <dbReference type="Pfam" id="PF02120"/>
    </source>
</evidence>
<feature type="domain" description="Flagellar hook-length control protein-like C-terminal" evidence="2">
    <location>
        <begin position="316"/>
        <end position="398"/>
    </location>
</feature>
<feature type="region of interest" description="Disordered" evidence="1">
    <location>
        <begin position="391"/>
        <end position="421"/>
    </location>
</feature>
<feature type="compositionally biased region" description="Polar residues" evidence="1">
    <location>
        <begin position="398"/>
        <end position="411"/>
    </location>
</feature>
<gene>
    <name evidence="3" type="ORF">O6P33_07925</name>
</gene>
<protein>
    <submittedName>
        <fullName evidence="3">Flagellar hook-length control protein FliK</fullName>
    </submittedName>
</protein>
<keyword evidence="3" id="KW-0966">Cell projection</keyword>
<evidence type="ECO:0000313" key="3">
    <source>
        <dbReference type="EMBL" id="WBE24307.1"/>
    </source>
</evidence>
<dbReference type="PANTHER" id="PTHR37533">
    <property type="entry name" value="FLAGELLAR HOOK-LENGTH CONTROL PROTEIN"/>
    <property type="match status" value="1"/>
</dbReference>
<evidence type="ECO:0000256" key="1">
    <source>
        <dbReference type="SAM" id="MobiDB-lite"/>
    </source>
</evidence>
<dbReference type="Proteomes" id="UP001212189">
    <property type="component" value="Chromosome"/>
</dbReference>
<proteinExistence type="predicted"/>
<dbReference type="InterPro" id="IPR052563">
    <property type="entry name" value="FliK"/>
</dbReference>
<dbReference type="KEGG" id="dce:O6P33_07925"/>
<dbReference type="PANTHER" id="PTHR37533:SF2">
    <property type="entry name" value="FLAGELLAR HOOK-LENGTH CONTROL PROTEIN"/>
    <property type="match status" value="1"/>
</dbReference>
<dbReference type="RefSeq" id="WP_269817249.1">
    <property type="nucleotide sequence ID" value="NZ_CP114976.1"/>
</dbReference>
<reference evidence="3 4" key="1">
    <citation type="submission" date="2022-12" db="EMBL/GenBank/DDBJ databases">
        <title>Coexistence and Characterization of a Novel Tigecycline Resistance gene tet(X) variant and blaNDM-1 in a Pseudomonas caeni Isolate of Chicken Origin.</title>
        <authorList>
            <person name="Lu X."/>
            <person name="Zhang L."/>
            <person name="Li R."/>
            <person name="Wang Z."/>
        </authorList>
    </citation>
    <scope>NUCLEOTIDE SEQUENCE [LARGE SCALE GENOMIC DNA]</scope>
    <source>
        <strain evidence="3 4">CE14</strain>
    </source>
</reference>
<feature type="region of interest" description="Disordered" evidence="1">
    <location>
        <begin position="1"/>
        <end position="145"/>
    </location>
</feature>
<feature type="compositionally biased region" description="Low complexity" evidence="1">
    <location>
        <begin position="42"/>
        <end position="97"/>
    </location>
</feature>
<evidence type="ECO:0000313" key="4">
    <source>
        <dbReference type="Proteomes" id="UP001212189"/>
    </source>
</evidence>
<dbReference type="Pfam" id="PF02120">
    <property type="entry name" value="Flg_hook"/>
    <property type="match status" value="1"/>
</dbReference>
<dbReference type="AlphaFoldDB" id="A0AAE9VLW4"/>
<dbReference type="InterPro" id="IPR038610">
    <property type="entry name" value="FliK-like_C_sf"/>
</dbReference>
<organism evidence="3 4">
    <name type="scientific">Denitrificimonas caeni</name>
    <dbReference type="NCBI Taxonomy" id="521720"/>
    <lineage>
        <taxon>Bacteria</taxon>
        <taxon>Pseudomonadati</taxon>
        <taxon>Pseudomonadota</taxon>
        <taxon>Gammaproteobacteria</taxon>
        <taxon>Pseudomonadales</taxon>
        <taxon>Pseudomonadaceae</taxon>
        <taxon>Denitrificimonas</taxon>
    </lineage>
</organism>
<dbReference type="InterPro" id="IPR021136">
    <property type="entry name" value="Flagellar_hook_control-like_C"/>
</dbReference>
<dbReference type="Gene3D" id="3.30.750.140">
    <property type="match status" value="1"/>
</dbReference>
<keyword evidence="4" id="KW-1185">Reference proteome</keyword>
<dbReference type="EMBL" id="CP114976">
    <property type="protein sequence ID" value="WBE24307.1"/>
    <property type="molecule type" value="Genomic_DNA"/>
</dbReference>
<sequence length="443" mass="47484">MATTDFLLQPAAQPSRGQAGSADRAAHQRPTEAGSAFSAVYAQQQQQRTAKAQQQQSQQAQQRQTAVQQEKQQQAARQAAAKTAAQPAKEKPPAASKQRADTQAARSEHSAKPAEQPQQSEDEKAVSAQSGKALPQDAEQQVVENDDELIDPLLLLAMAATPFAYADEAAGDAGDSDSKLLLATHTGLKQTDETLEGEELPSTEDEEFLVVQKQTVQSKGESSGDKAALLGSALGKSSEQLSEKSSTDKNTAATLLEGAKVAPETLLNNKAVTATESIRTDLQQRQDSLLPSQQVRQVPGPAVAMQQPGWTQQVTDKVMWMSAQNLQSAEIKLDPAELGRLDIKVNVGQEHTQITFTSAHAGVRDSLEAQMHRLREMLAQQGMADVDVNVSDQSQQQHAESGENSATQGRSATAAEAGDETVQHVTAIQEQHDGRLGLVDYYV</sequence>
<dbReference type="CDD" id="cd17470">
    <property type="entry name" value="T3SS_Flik_C"/>
    <property type="match status" value="1"/>
</dbReference>
<name>A0AAE9VLW4_9GAMM</name>
<accession>A0AAE9VLW4</accession>
<keyword evidence="3" id="KW-0969">Cilium</keyword>